<reference evidence="7" key="1">
    <citation type="submission" date="2015-07" db="EMBL/GenBank/DDBJ databases">
        <title>Fjat-10053 dsm26.</title>
        <authorList>
            <person name="Liu B."/>
            <person name="Wang J."/>
            <person name="Zhu Y."/>
            <person name="Liu G."/>
            <person name="Chen Q."/>
            <person name="Chen Z."/>
            <person name="Lan J."/>
            <person name="Che J."/>
            <person name="Ge C."/>
            <person name="Shi H."/>
            <person name="Pan Z."/>
            <person name="Liu X."/>
        </authorList>
    </citation>
    <scope>NUCLEOTIDE SEQUENCE [LARGE SCALE GENOMIC DNA]</scope>
    <source>
        <strain evidence="7">DSM 26</strain>
    </source>
</reference>
<protein>
    <recommendedName>
        <fullName evidence="8">DoxX family protein</fullName>
    </recommendedName>
</protein>
<evidence type="ECO:0008006" key="8">
    <source>
        <dbReference type="Google" id="ProtNLM"/>
    </source>
</evidence>
<evidence type="ECO:0000256" key="3">
    <source>
        <dbReference type="ARBA" id="ARBA00022989"/>
    </source>
</evidence>
<gene>
    <name evidence="6" type="ORF">AFK71_05810</name>
</gene>
<dbReference type="GeneID" id="66873093"/>
<evidence type="ECO:0000256" key="4">
    <source>
        <dbReference type="ARBA" id="ARBA00023136"/>
    </source>
</evidence>
<dbReference type="InterPro" id="IPR032808">
    <property type="entry name" value="DoxX"/>
</dbReference>
<keyword evidence="3 5" id="KW-1133">Transmembrane helix</keyword>
<keyword evidence="4 5" id="KW-0472">Membrane</keyword>
<dbReference type="OrthoDB" id="2969770at2"/>
<evidence type="ECO:0000256" key="5">
    <source>
        <dbReference type="SAM" id="Phobius"/>
    </source>
</evidence>
<evidence type="ECO:0000256" key="2">
    <source>
        <dbReference type="ARBA" id="ARBA00022692"/>
    </source>
</evidence>
<dbReference type="EMBL" id="LGTO01000005">
    <property type="protein sequence ID" value="KNE21708.1"/>
    <property type="molecule type" value="Genomic_DNA"/>
</dbReference>
<comment type="subcellular location">
    <subcellularLocation>
        <location evidence="1">Membrane</location>
        <topology evidence="1">Multi-pass membrane protein</topology>
    </subcellularLocation>
</comment>
<proteinExistence type="predicted"/>
<dbReference type="GO" id="GO:0016020">
    <property type="term" value="C:membrane"/>
    <property type="evidence" value="ECO:0007669"/>
    <property type="project" value="UniProtKB-SubCell"/>
</dbReference>
<evidence type="ECO:0000313" key="7">
    <source>
        <dbReference type="Proteomes" id="UP000036780"/>
    </source>
</evidence>
<evidence type="ECO:0000256" key="1">
    <source>
        <dbReference type="ARBA" id="ARBA00004141"/>
    </source>
</evidence>
<dbReference type="PATRIC" id="fig|1473.5.peg.4152"/>
<comment type="caution">
    <text evidence="6">The sequence shown here is derived from an EMBL/GenBank/DDBJ whole genome shotgun (WGS) entry which is preliminary data.</text>
</comment>
<keyword evidence="7" id="KW-1185">Reference proteome</keyword>
<feature type="transmembrane region" description="Helical" evidence="5">
    <location>
        <begin position="72"/>
        <end position="92"/>
    </location>
</feature>
<feature type="transmembrane region" description="Helical" evidence="5">
    <location>
        <begin position="43"/>
        <end position="65"/>
    </location>
</feature>
<keyword evidence="2 5" id="KW-0812">Transmembrane</keyword>
<feature type="transmembrane region" description="Helical" evidence="5">
    <location>
        <begin position="98"/>
        <end position="119"/>
    </location>
</feature>
<evidence type="ECO:0000313" key="6">
    <source>
        <dbReference type="EMBL" id="KNE21708.1"/>
    </source>
</evidence>
<sequence>MKKQLTKPLYSWVCYSIAFVFLTSGTMKLVVSDFKVSFAELGLPFPELTLFIVAILEIACGMFIAGRSYLHLAVPPLILIMLVALYLTKLPILLSQGLLSFLFEARLDIVMLILLLIIWDRKEN</sequence>
<accession>A0A0L0QU14</accession>
<organism evidence="6 7">
    <name type="scientific">Virgibacillus pantothenticus</name>
    <dbReference type="NCBI Taxonomy" id="1473"/>
    <lineage>
        <taxon>Bacteria</taxon>
        <taxon>Bacillati</taxon>
        <taxon>Bacillota</taxon>
        <taxon>Bacilli</taxon>
        <taxon>Bacillales</taxon>
        <taxon>Bacillaceae</taxon>
        <taxon>Virgibacillus</taxon>
    </lineage>
</organism>
<dbReference type="Proteomes" id="UP000036780">
    <property type="component" value="Unassembled WGS sequence"/>
</dbReference>
<name>A0A0L0QU14_VIRPA</name>
<dbReference type="RefSeq" id="WP_050350619.1">
    <property type="nucleotide sequence ID" value="NZ_BOSN01000007.1"/>
</dbReference>
<feature type="transmembrane region" description="Helical" evidence="5">
    <location>
        <begin position="12"/>
        <end position="31"/>
    </location>
</feature>
<dbReference type="Pfam" id="PF07681">
    <property type="entry name" value="DoxX"/>
    <property type="match status" value="1"/>
</dbReference>
<dbReference type="AlphaFoldDB" id="A0A0L0QU14"/>